<gene>
    <name evidence="14" type="ORF">HGRIS_012996</name>
</gene>
<feature type="binding site" evidence="9">
    <location>
        <position position="117"/>
    </location>
    <ligand>
        <name>ATP</name>
        <dbReference type="ChEBI" id="CHEBI:30616"/>
    </ligand>
</feature>
<dbReference type="InterPro" id="IPR011009">
    <property type="entry name" value="Kinase-like_dom_sf"/>
</dbReference>
<dbReference type="InterPro" id="IPR000719">
    <property type="entry name" value="Prot_kinase_dom"/>
</dbReference>
<sequence length="417" mass="47154">MPPTRTSPSARASRTSNAAPPITAKNTSMKAQRKAEWAQYIRKTDGLTHGHQYRHLYELDKPEFVLPKPVSLVRPSDPRGPSLELKDLTCERTLGLGGHGLVVLARTRKHNSTFALKVFRKKELRVQDRMDHQKKNAERKALHSMAWSPRIASSVQCFHDSKCIYLLLEHIPCGDLRDIITHRGPLPPSEAIFYLCNLVMAMKSLEDVDIVHRDLKPDNIIVDQNGYLVVIDFGTSIVPKGTSETDWMLIGTSSYMAPEMIDVMWCPNRWFGSTVDWWSVGCILFEMLTRKMAFCSGGSEARTFTDICAAHYSFPPHAPVGEDLRSLISDFLTLDPTKRLGKDGASSVMQHPCLASVDWDKIERREYLPPHTPAHPRLPGKWHSKPFLASSQAPGLKFLDPSFEKRFDKRFPGPKML</sequence>
<dbReference type="InterPro" id="IPR008271">
    <property type="entry name" value="Ser/Thr_kinase_AS"/>
</dbReference>
<dbReference type="PROSITE" id="PS51285">
    <property type="entry name" value="AGC_KINASE_CTER"/>
    <property type="match status" value="1"/>
</dbReference>
<evidence type="ECO:0000256" key="5">
    <source>
        <dbReference type="ARBA" id="ARBA00022777"/>
    </source>
</evidence>
<comment type="catalytic activity">
    <reaction evidence="7">
        <text>L-threonyl-[protein] + ATP = O-phospho-L-threonyl-[protein] + ADP + H(+)</text>
        <dbReference type="Rhea" id="RHEA:46608"/>
        <dbReference type="Rhea" id="RHEA-COMP:11060"/>
        <dbReference type="Rhea" id="RHEA-COMP:11605"/>
        <dbReference type="ChEBI" id="CHEBI:15378"/>
        <dbReference type="ChEBI" id="CHEBI:30013"/>
        <dbReference type="ChEBI" id="CHEBI:30616"/>
        <dbReference type="ChEBI" id="CHEBI:61977"/>
        <dbReference type="ChEBI" id="CHEBI:456216"/>
        <dbReference type="EC" id="2.7.11.11"/>
    </reaction>
</comment>
<evidence type="ECO:0000256" key="11">
    <source>
        <dbReference type="SAM" id="MobiDB-lite"/>
    </source>
</evidence>
<comment type="catalytic activity">
    <reaction evidence="8">
        <text>L-seryl-[protein] + ATP = O-phospho-L-seryl-[protein] + ADP + H(+)</text>
        <dbReference type="Rhea" id="RHEA:17989"/>
        <dbReference type="Rhea" id="RHEA-COMP:9863"/>
        <dbReference type="Rhea" id="RHEA-COMP:11604"/>
        <dbReference type="ChEBI" id="CHEBI:15378"/>
        <dbReference type="ChEBI" id="CHEBI:29999"/>
        <dbReference type="ChEBI" id="CHEBI:30616"/>
        <dbReference type="ChEBI" id="CHEBI:83421"/>
        <dbReference type="ChEBI" id="CHEBI:456216"/>
        <dbReference type="EC" id="2.7.11.11"/>
    </reaction>
</comment>
<keyword evidence="5" id="KW-0418">Kinase</keyword>
<dbReference type="InterPro" id="IPR000961">
    <property type="entry name" value="AGC-kinase_C"/>
</dbReference>
<reference evidence="15" key="1">
    <citation type="submission" date="2024-06" db="EMBL/GenBank/DDBJ databases">
        <title>Multi-omics analyses provide insights into the biosynthesis of the anticancer antibiotic pleurotin in Hohenbuehelia grisea.</title>
        <authorList>
            <person name="Weaver J.A."/>
            <person name="Alberti F."/>
        </authorList>
    </citation>
    <scope>NUCLEOTIDE SEQUENCE [LARGE SCALE GENOMIC DNA]</scope>
    <source>
        <strain evidence="15">T-177</strain>
    </source>
</reference>
<dbReference type="Gene3D" id="1.10.510.10">
    <property type="entry name" value="Transferase(Phosphotransferase) domain 1"/>
    <property type="match status" value="1"/>
</dbReference>
<keyword evidence="3" id="KW-0808">Transferase</keyword>
<protein>
    <recommendedName>
        <fullName evidence="1">cAMP-dependent protein kinase</fullName>
        <ecNumber evidence="1">2.7.11.11</ecNumber>
    </recommendedName>
</protein>
<organism evidence="14 15">
    <name type="scientific">Hohenbuehelia grisea</name>
    <dbReference type="NCBI Taxonomy" id="104357"/>
    <lineage>
        <taxon>Eukaryota</taxon>
        <taxon>Fungi</taxon>
        <taxon>Dikarya</taxon>
        <taxon>Basidiomycota</taxon>
        <taxon>Agaricomycotina</taxon>
        <taxon>Agaricomycetes</taxon>
        <taxon>Agaricomycetidae</taxon>
        <taxon>Agaricales</taxon>
        <taxon>Pleurotineae</taxon>
        <taxon>Pleurotaceae</taxon>
        <taxon>Hohenbuehelia</taxon>
    </lineage>
</organism>
<keyword evidence="6 9" id="KW-0067">ATP-binding</keyword>
<evidence type="ECO:0000256" key="6">
    <source>
        <dbReference type="ARBA" id="ARBA00022840"/>
    </source>
</evidence>
<evidence type="ECO:0000256" key="8">
    <source>
        <dbReference type="ARBA" id="ARBA00047454"/>
    </source>
</evidence>
<evidence type="ECO:0000256" key="7">
    <source>
        <dbReference type="ARBA" id="ARBA00047292"/>
    </source>
</evidence>
<feature type="domain" description="Protein kinase" evidence="12">
    <location>
        <begin position="88"/>
        <end position="354"/>
    </location>
</feature>
<evidence type="ECO:0000256" key="2">
    <source>
        <dbReference type="ARBA" id="ARBA00022527"/>
    </source>
</evidence>
<evidence type="ECO:0000256" key="1">
    <source>
        <dbReference type="ARBA" id="ARBA00012444"/>
    </source>
</evidence>
<dbReference type="PANTHER" id="PTHR24353">
    <property type="entry name" value="CYCLIC NUCLEOTIDE-DEPENDENT PROTEIN KINASE"/>
    <property type="match status" value="1"/>
</dbReference>
<name>A0ABR3IU22_9AGAR</name>
<evidence type="ECO:0000259" key="13">
    <source>
        <dbReference type="PROSITE" id="PS51285"/>
    </source>
</evidence>
<dbReference type="Proteomes" id="UP001556367">
    <property type="component" value="Unassembled WGS sequence"/>
</dbReference>
<dbReference type="SMART" id="SM00220">
    <property type="entry name" value="S_TKc"/>
    <property type="match status" value="1"/>
</dbReference>
<evidence type="ECO:0000313" key="15">
    <source>
        <dbReference type="Proteomes" id="UP001556367"/>
    </source>
</evidence>
<dbReference type="Gene3D" id="3.30.200.20">
    <property type="entry name" value="Phosphorylase Kinase, domain 1"/>
    <property type="match status" value="1"/>
</dbReference>
<dbReference type="EC" id="2.7.11.11" evidence="1"/>
<feature type="region of interest" description="Disordered" evidence="11">
    <location>
        <begin position="1"/>
        <end position="28"/>
    </location>
</feature>
<dbReference type="Pfam" id="PF00069">
    <property type="entry name" value="Pkinase"/>
    <property type="match status" value="1"/>
</dbReference>
<evidence type="ECO:0000256" key="4">
    <source>
        <dbReference type="ARBA" id="ARBA00022741"/>
    </source>
</evidence>
<keyword evidence="2 10" id="KW-0723">Serine/threonine-protein kinase</keyword>
<evidence type="ECO:0000313" key="14">
    <source>
        <dbReference type="EMBL" id="KAL0946827.1"/>
    </source>
</evidence>
<evidence type="ECO:0000256" key="10">
    <source>
        <dbReference type="RuleBase" id="RU000304"/>
    </source>
</evidence>
<comment type="caution">
    <text evidence="14">The sequence shown here is derived from an EMBL/GenBank/DDBJ whole genome shotgun (WGS) entry which is preliminary data.</text>
</comment>
<keyword evidence="4 9" id="KW-0547">Nucleotide-binding</keyword>
<dbReference type="EMBL" id="JASNQZ010000015">
    <property type="protein sequence ID" value="KAL0946827.1"/>
    <property type="molecule type" value="Genomic_DNA"/>
</dbReference>
<dbReference type="InterPro" id="IPR017441">
    <property type="entry name" value="Protein_kinase_ATP_BS"/>
</dbReference>
<keyword evidence="15" id="KW-1185">Reference proteome</keyword>
<dbReference type="PROSITE" id="PS00108">
    <property type="entry name" value="PROTEIN_KINASE_ST"/>
    <property type="match status" value="1"/>
</dbReference>
<dbReference type="PANTHER" id="PTHR24353:SF143">
    <property type="entry name" value="PROTEIN KINASE DOMAIN-CONTAINING PROTEIN"/>
    <property type="match status" value="1"/>
</dbReference>
<feature type="compositionally biased region" description="Low complexity" evidence="11">
    <location>
        <begin position="1"/>
        <end position="21"/>
    </location>
</feature>
<accession>A0ABR3IU22</accession>
<evidence type="ECO:0000256" key="9">
    <source>
        <dbReference type="PROSITE-ProRule" id="PRU10141"/>
    </source>
</evidence>
<evidence type="ECO:0000256" key="3">
    <source>
        <dbReference type="ARBA" id="ARBA00022679"/>
    </source>
</evidence>
<comment type="similarity">
    <text evidence="10">Belongs to the protein kinase superfamily.</text>
</comment>
<feature type="domain" description="AGC-kinase C-terminal" evidence="13">
    <location>
        <begin position="355"/>
        <end position="417"/>
    </location>
</feature>
<evidence type="ECO:0000259" key="12">
    <source>
        <dbReference type="PROSITE" id="PS50011"/>
    </source>
</evidence>
<dbReference type="PROSITE" id="PS50011">
    <property type="entry name" value="PROTEIN_KINASE_DOM"/>
    <property type="match status" value="1"/>
</dbReference>
<dbReference type="PROSITE" id="PS00107">
    <property type="entry name" value="PROTEIN_KINASE_ATP"/>
    <property type="match status" value="1"/>
</dbReference>
<dbReference type="SUPFAM" id="SSF56112">
    <property type="entry name" value="Protein kinase-like (PK-like)"/>
    <property type="match status" value="1"/>
</dbReference>
<proteinExistence type="inferred from homology"/>